<dbReference type="AlphaFoldDB" id="A0A4V1FXC4"/>
<gene>
    <name evidence="2" type="ORF">FEJ81_00665</name>
</gene>
<accession>A0A4V1FXC4</accession>
<dbReference type="CDD" id="cd00130">
    <property type="entry name" value="PAS"/>
    <property type="match status" value="1"/>
</dbReference>
<sequence length="268" mass="29369">MLIPTTEMADPTKRTRRSQLTLLVVAADSDRDRIERAFDDGTDLTVETAATLVDAWERLEAIDCLIVTPQAAEETDPHGADGDIVAAVDDHLEMVRTTAAELPVVVLADERTADLAAAVRSYDWTAVIERSEATGRLADRVHDLLERHRLATLSRRSLASIEFAGDAVAIVDTDDEIQFASRSFAMQFGFDHASLPGTPWRELFTDDAVDHLESAALPTITEGWRWTGTCTGRRNSGDTFAARVRLGGLEDGGLVFVVDESEQSELEE</sequence>
<dbReference type="RefSeq" id="WP_138243449.1">
    <property type="nucleotide sequence ID" value="NZ_CP040330.1"/>
</dbReference>
<reference evidence="3" key="1">
    <citation type="submission" date="2019-05" db="EMBL/GenBank/DDBJ databases">
        <title>Genome sequence and methylation pattern of the halophilic Archaeon Natrinema versiforme BOL5-4.</title>
        <authorList>
            <person name="DasSarma P."/>
            <person name="Anton B.P."/>
            <person name="DasSarma S.L."/>
            <person name="Martinez F.L."/>
            <person name="Guzman D."/>
            <person name="Roberts R.J."/>
            <person name="DasSarma S."/>
        </authorList>
    </citation>
    <scope>NUCLEOTIDE SEQUENCE [LARGE SCALE GENOMIC DNA]</scope>
    <source>
        <strain evidence="3">BOL5-4</strain>
    </source>
</reference>
<dbReference type="EMBL" id="CP040330">
    <property type="protein sequence ID" value="QCS40925.1"/>
    <property type="molecule type" value="Genomic_DNA"/>
</dbReference>
<protein>
    <submittedName>
        <fullName evidence="2">PAS domain S-box protein</fullName>
    </submittedName>
</protein>
<dbReference type="Pfam" id="PF13426">
    <property type="entry name" value="PAS_9"/>
    <property type="match status" value="1"/>
</dbReference>
<feature type="domain" description="PAS" evidence="1">
    <location>
        <begin position="166"/>
        <end position="256"/>
    </location>
</feature>
<dbReference type="Proteomes" id="UP000302218">
    <property type="component" value="Chromosome"/>
</dbReference>
<dbReference type="KEGG" id="nvr:FEJ81_00665"/>
<dbReference type="SUPFAM" id="SSF55785">
    <property type="entry name" value="PYP-like sensor domain (PAS domain)"/>
    <property type="match status" value="1"/>
</dbReference>
<organism evidence="2 3">
    <name type="scientific">Natrinema versiforme</name>
    <dbReference type="NCBI Taxonomy" id="88724"/>
    <lineage>
        <taxon>Archaea</taxon>
        <taxon>Methanobacteriati</taxon>
        <taxon>Methanobacteriota</taxon>
        <taxon>Stenosarchaea group</taxon>
        <taxon>Halobacteria</taxon>
        <taxon>Halobacteriales</taxon>
        <taxon>Natrialbaceae</taxon>
        <taxon>Natrinema</taxon>
    </lineage>
</organism>
<dbReference type="NCBIfam" id="TIGR00229">
    <property type="entry name" value="sensory_box"/>
    <property type="match status" value="1"/>
</dbReference>
<evidence type="ECO:0000259" key="1">
    <source>
        <dbReference type="Pfam" id="PF13426"/>
    </source>
</evidence>
<name>A0A4V1FXC4_9EURY</name>
<dbReference type="OrthoDB" id="8127at2157"/>
<dbReference type="Gene3D" id="3.30.450.20">
    <property type="entry name" value="PAS domain"/>
    <property type="match status" value="1"/>
</dbReference>
<evidence type="ECO:0000313" key="2">
    <source>
        <dbReference type="EMBL" id="QCS40925.1"/>
    </source>
</evidence>
<dbReference type="InterPro" id="IPR035965">
    <property type="entry name" value="PAS-like_dom_sf"/>
</dbReference>
<dbReference type="InterPro" id="IPR000014">
    <property type="entry name" value="PAS"/>
</dbReference>
<evidence type="ECO:0000313" key="3">
    <source>
        <dbReference type="Proteomes" id="UP000302218"/>
    </source>
</evidence>
<dbReference type="GeneID" id="40263738"/>
<proteinExistence type="predicted"/>